<dbReference type="RefSeq" id="XP_052948454.1">
    <property type="nucleotide sequence ID" value="XM_053088439.1"/>
</dbReference>
<accession>A0AA38HEI6</accession>
<dbReference type="GeneID" id="77727644"/>
<name>A0AA38HEI6_9TREE</name>
<dbReference type="AlphaFoldDB" id="A0AA38HEI6"/>
<protein>
    <recommendedName>
        <fullName evidence="3">BTB domain-containing protein</fullName>
    </recommendedName>
</protein>
<proteinExistence type="predicted"/>
<dbReference type="Proteomes" id="UP001164286">
    <property type="component" value="Unassembled WGS sequence"/>
</dbReference>
<dbReference type="EMBL" id="JAKWFO010000003">
    <property type="protein sequence ID" value="KAI9638677.1"/>
    <property type="molecule type" value="Genomic_DNA"/>
</dbReference>
<evidence type="ECO:0000313" key="1">
    <source>
        <dbReference type="EMBL" id="KAI9638677.1"/>
    </source>
</evidence>
<sequence>MNRYTDATGAVYTVQSGYQTGDFVLLCDDGVSKTAWRMPKKHLRDASPVFKDIFAQSTSTSARGEPHLPDETLAQATVFIECLFKRTPTSTPSWIDAQRPLELFIQYKCADSARRFFRRITTSNVQSGSGYVPGTATLDLGRYPYPTCIPL</sequence>
<gene>
    <name evidence="1" type="ORF">MKK02DRAFT_32067</name>
</gene>
<evidence type="ECO:0008006" key="3">
    <source>
        <dbReference type="Google" id="ProtNLM"/>
    </source>
</evidence>
<evidence type="ECO:0000313" key="2">
    <source>
        <dbReference type="Proteomes" id="UP001164286"/>
    </source>
</evidence>
<comment type="caution">
    <text evidence="1">The sequence shown here is derived from an EMBL/GenBank/DDBJ whole genome shotgun (WGS) entry which is preliminary data.</text>
</comment>
<keyword evidence="2" id="KW-1185">Reference proteome</keyword>
<organism evidence="1 2">
    <name type="scientific">Dioszegia hungarica</name>
    <dbReference type="NCBI Taxonomy" id="4972"/>
    <lineage>
        <taxon>Eukaryota</taxon>
        <taxon>Fungi</taxon>
        <taxon>Dikarya</taxon>
        <taxon>Basidiomycota</taxon>
        <taxon>Agaricomycotina</taxon>
        <taxon>Tremellomycetes</taxon>
        <taxon>Tremellales</taxon>
        <taxon>Bulleribasidiaceae</taxon>
        <taxon>Dioszegia</taxon>
    </lineage>
</organism>
<reference evidence="1" key="1">
    <citation type="journal article" date="2022" name="G3 (Bethesda)">
        <title>High quality genome of the basidiomycete yeast Dioszegia hungarica PDD-24b-2 isolated from cloud water.</title>
        <authorList>
            <person name="Jarrige D."/>
            <person name="Haridas S."/>
            <person name="Bleykasten-Grosshans C."/>
            <person name="Joly M."/>
            <person name="Nadalig T."/>
            <person name="Sancelme M."/>
            <person name="Vuilleumier S."/>
            <person name="Grigoriev I.V."/>
            <person name="Amato P."/>
            <person name="Bringel F."/>
        </authorList>
    </citation>
    <scope>NUCLEOTIDE SEQUENCE</scope>
    <source>
        <strain evidence="1">PDD-24b-2</strain>
    </source>
</reference>